<organism evidence="3 4">
    <name type="scientific">Desulfoferula mesophila</name>
    <dbReference type="NCBI Taxonomy" id="3058419"/>
    <lineage>
        <taxon>Bacteria</taxon>
        <taxon>Pseudomonadati</taxon>
        <taxon>Thermodesulfobacteriota</taxon>
        <taxon>Desulfarculia</taxon>
        <taxon>Desulfarculales</taxon>
        <taxon>Desulfarculaceae</taxon>
        <taxon>Desulfoferula</taxon>
    </lineage>
</organism>
<dbReference type="InterPro" id="IPR029069">
    <property type="entry name" value="HotDog_dom_sf"/>
</dbReference>
<accession>A0AAU9EFX2</accession>
<evidence type="ECO:0000256" key="2">
    <source>
        <dbReference type="ARBA" id="ARBA00022801"/>
    </source>
</evidence>
<keyword evidence="4" id="KW-1185">Reference proteome</keyword>
<dbReference type="AlphaFoldDB" id="A0AAU9EFX2"/>
<dbReference type="Gene3D" id="3.10.129.10">
    <property type="entry name" value="Hotdog Thioesterase"/>
    <property type="match status" value="1"/>
</dbReference>
<dbReference type="PANTHER" id="PTHR31793">
    <property type="entry name" value="4-HYDROXYBENZOYL-COA THIOESTERASE FAMILY MEMBER"/>
    <property type="match status" value="1"/>
</dbReference>
<name>A0AAU9EFX2_9BACT</name>
<dbReference type="GO" id="GO:0047617">
    <property type="term" value="F:fatty acyl-CoA hydrolase activity"/>
    <property type="evidence" value="ECO:0007669"/>
    <property type="project" value="TreeGrafter"/>
</dbReference>
<keyword evidence="2" id="KW-0378">Hydrolase</keyword>
<dbReference type="Pfam" id="PF13279">
    <property type="entry name" value="4HBT_2"/>
    <property type="match status" value="1"/>
</dbReference>
<evidence type="ECO:0000256" key="1">
    <source>
        <dbReference type="ARBA" id="ARBA00005953"/>
    </source>
</evidence>
<dbReference type="KEGG" id="dmp:FAK_24630"/>
<dbReference type="Proteomes" id="UP001366166">
    <property type="component" value="Chromosome"/>
</dbReference>
<dbReference type="EMBL" id="AP028679">
    <property type="protein sequence ID" value="BEQ15397.1"/>
    <property type="molecule type" value="Genomic_DNA"/>
</dbReference>
<proteinExistence type="inferred from homology"/>
<dbReference type="PANTHER" id="PTHR31793:SF27">
    <property type="entry name" value="NOVEL THIOESTERASE SUPERFAMILY DOMAIN AND SAPOSIN A-TYPE DOMAIN CONTAINING PROTEIN (0610012H03RIK)"/>
    <property type="match status" value="1"/>
</dbReference>
<evidence type="ECO:0008006" key="5">
    <source>
        <dbReference type="Google" id="ProtNLM"/>
    </source>
</evidence>
<evidence type="ECO:0000313" key="3">
    <source>
        <dbReference type="EMBL" id="BEQ15397.1"/>
    </source>
</evidence>
<gene>
    <name evidence="3" type="ORF">FAK_24630</name>
</gene>
<dbReference type="InterPro" id="IPR050563">
    <property type="entry name" value="4-hydroxybenzoyl-CoA_TE"/>
</dbReference>
<sequence>MSPRASDNRPHPLSLFRFNLEFRPRFSDLDPLGRVSNSRFFTYFEEARLAYLSHLGLSTAGGEERCLLVQRDTCRYQLPVQHHHLVQVYLRTADWGRRSFSFRYVLWLPEEDLLAAEGITKVSCFNPATGRACDLPEEYLAAMRAYERAEGESGD</sequence>
<protein>
    <recommendedName>
        <fullName evidence="5">Acyl-CoA thioesterase</fullName>
    </recommendedName>
</protein>
<evidence type="ECO:0000313" key="4">
    <source>
        <dbReference type="Proteomes" id="UP001366166"/>
    </source>
</evidence>
<dbReference type="CDD" id="cd00586">
    <property type="entry name" value="4HBT"/>
    <property type="match status" value="1"/>
</dbReference>
<reference evidence="4" key="1">
    <citation type="journal article" date="2023" name="Arch. Microbiol.">
        <title>Desulfoferula mesophilus gen. nov. sp. nov., a mesophilic sulfate-reducing bacterium isolated from a brackish lake sediment.</title>
        <authorList>
            <person name="Watanabe T."/>
            <person name="Yabe T."/>
            <person name="Tsuji J.M."/>
            <person name="Fukui M."/>
        </authorList>
    </citation>
    <scope>NUCLEOTIDE SEQUENCE [LARGE SCALE GENOMIC DNA]</scope>
    <source>
        <strain evidence="4">12FAK</strain>
    </source>
</reference>
<comment type="similarity">
    <text evidence="1">Belongs to the 4-hydroxybenzoyl-CoA thioesterase family.</text>
</comment>
<dbReference type="RefSeq" id="WP_338599742.1">
    <property type="nucleotide sequence ID" value="NZ_AP028679.1"/>
</dbReference>
<dbReference type="SUPFAM" id="SSF54637">
    <property type="entry name" value="Thioesterase/thiol ester dehydrase-isomerase"/>
    <property type="match status" value="1"/>
</dbReference>